<comment type="caution">
    <text evidence="2">The sequence shown here is derived from an EMBL/GenBank/DDBJ whole genome shotgun (WGS) entry which is preliminary data.</text>
</comment>
<reference evidence="2 3" key="1">
    <citation type="journal article" date="2023" name="Res Sq">
        <title>Genomic and morphological characterization of Knufia obscura isolated from the Mars 2020 spacecraft assembly facility.</title>
        <authorList>
            <person name="Chander A.M."/>
            <person name="Teixeira M.M."/>
            <person name="Singh N.K."/>
            <person name="Williams M.P."/>
            <person name="Parker C.W."/>
            <person name="Leo P."/>
            <person name="Stajich J.E."/>
            <person name="Torok T."/>
            <person name="Tighe S."/>
            <person name="Mason C.E."/>
            <person name="Venkateswaran K."/>
        </authorList>
    </citation>
    <scope>NUCLEOTIDE SEQUENCE [LARGE SCALE GENOMIC DNA]</scope>
    <source>
        <strain evidence="2 3">CCFEE 5817</strain>
    </source>
</reference>
<feature type="compositionally biased region" description="Polar residues" evidence="1">
    <location>
        <begin position="1052"/>
        <end position="1065"/>
    </location>
</feature>
<organism evidence="2 3">
    <name type="scientific">Knufia obscura</name>
    <dbReference type="NCBI Taxonomy" id="1635080"/>
    <lineage>
        <taxon>Eukaryota</taxon>
        <taxon>Fungi</taxon>
        <taxon>Dikarya</taxon>
        <taxon>Ascomycota</taxon>
        <taxon>Pezizomycotina</taxon>
        <taxon>Eurotiomycetes</taxon>
        <taxon>Chaetothyriomycetidae</taxon>
        <taxon>Chaetothyriales</taxon>
        <taxon>Trichomeriaceae</taxon>
        <taxon>Knufia</taxon>
    </lineage>
</organism>
<gene>
    <name evidence="2" type="ORF">PMZ80_009948</name>
</gene>
<feature type="compositionally biased region" description="Polar residues" evidence="1">
    <location>
        <begin position="556"/>
        <end position="566"/>
    </location>
</feature>
<feature type="compositionally biased region" description="Basic and acidic residues" evidence="1">
    <location>
        <begin position="638"/>
        <end position="651"/>
    </location>
</feature>
<name>A0ABR0RC87_9EURO</name>
<feature type="region of interest" description="Disordered" evidence="1">
    <location>
        <begin position="523"/>
        <end position="713"/>
    </location>
</feature>
<accession>A0ABR0RC87</accession>
<feature type="compositionally biased region" description="Basic and acidic residues" evidence="1">
    <location>
        <begin position="571"/>
        <end position="582"/>
    </location>
</feature>
<feature type="compositionally biased region" description="Polar residues" evidence="1">
    <location>
        <begin position="693"/>
        <end position="706"/>
    </location>
</feature>
<feature type="compositionally biased region" description="Low complexity" evidence="1">
    <location>
        <begin position="526"/>
        <end position="544"/>
    </location>
</feature>
<feature type="region of interest" description="Disordered" evidence="1">
    <location>
        <begin position="959"/>
        <end position="1073"/>
    </location>
</feature>
<proteinExistence type="predicted"/>
<dbReference type="EMBL" id="JAVHJV010000015">
    <property type="protein sequence ID" value="KAK5937819.1"/>
    <property type="molecule type" value="Genomic_DNA"/>
</dbReference>
<dbReference type="GeneID" id="90003397"/>
<feature type="region of interest" description="Disordered" evidence="1">
    <location>
        <begin position="1306"/>
        <end position="1339"/>
    </location>
</feature>
<evidence type="ECO:0000256" key="1">
    <source>
        <dbReference type="SAM" id="MobiDB-lite"/>
    </source>
</evidence>
<evidence type="ECO:0000313" key="3">
    <source>
        <dbReference type="Proteomes" id="UP001334248"/>
    </source>
</evidence>
<sequence>MDSFLPGNTPAGAAVKYLLVAVMSIWAYNKVTSTTDLATHVNYESARSWFGFSDSVVSPPPPSQSLHTYLPSDFLYGEYCLSTSFGRTEDIWPLLSEFNSTPQDDLFHVPGTDVAIWQCPNEDFTPPSTGPVFNFGLGTRVFDVISSLDTLHWTLLTLLLILIVAWVRGRNQNKRLQAQIGQLRRRISALNGTVLAKDADIARLRRRMAFLYDNLQQWNMHSTFQGVVISAKRAQICDLRGLISSLSRDAQQWIILQQCKDATIHGLRVAASALTNKSRAWKVLAALRKIVIIGRRADIQDLHSHMALCNHEGLLHFTAAQLRINAKANKERKPVVELERAYGRIDIPSDRCSMTQGLLKASRDDADRREDRLERNSREKYRLQRKYQVTRDAFVSTNSFMVEVGVSFANTKEDMVEDFSVPSCSLSSVRSSARSSADLIGDIAAMTNLTVAQPKTGPRAGVPLVDIFEDQAAPVVKLLTAKESCSGHMSSVQVSRIEDMAFPDTDARAYLAILLEEEAFPQDADTVSVSPSVQSSTESLTETESGTEERSRSNSDEPGSPSSRTSVEFAEVEKDSDPECQKTDTGSALAQDEDADALYSCTEEHRGASSSSEKSTLDQDEDNEDDVSAEDEEDEPKDDQKPDKGDSGHNDDSDDDDDGAPDPGSGAGSEPSNESNDAYDSEDDRSEPPGGSADSNQDMSESNNEQSTKDDANNQEATRMKSVQQLLLASLPSTVRSRAVGAVKVTPSRTCGPQAIIANILVLSETFLVPALFLHLPSHYFSTWNVEDGILSVLDIPSRRFCPVPRPQPERYTAELSPRPTSILFVLREMRITDELTTYHTESDGQCKTTAPSTTAVGDNHQANLANVVEGNYGNDCTPSADKHTMVDASMPQRKMLKPCLKSTAASTRPSCPLPVVVKEVEEQSELVQERKILAARPRRKAQHSETCYCGIGHGASAKSGDIAKEPSSSAASSCSASSSNTSTTQNVEPDNNEASHENAKLSGNTCRKYSSEEDANDRKLAEAYKKRSFSEEDMSKLSASLAEPRIPAASQPPSTSNKTQSKQATWKPVSSARSKRSRFKDIEVVVLEAIAKRANRFRDSNEAIIVVTDLSPDKARDLVQVLATQAEKELLRTNFSTLAPSSWLSTSAGRTAMPANDSFGAAAPGLLDHMSTDALAFQQDFHTRRLQAAPVSPLESAAATPSTSFGPAVAAFTGASADDVAHEAEKSTTSTPQPLFIEDLSDGYSTPLSEESQKLEGEFSFTKHPAVQKGQLEFIRCIANSGTTTVEPMTFRFSENFPASTPLEAQVATPREKDEPLQPSATTDKSTGLFSQSKFLPS</sequence>
<feature type="compositionally biased region" description="Low complexity" evidence="1">
    <location>
        <begin position="968"/>
        <end position="985"/>
    </location>
</feature>
<keyword evidence="3" id="KW-1185">Reference proteome</keyword>
<protein>
    <recommendedName>
        <fullName evidence="4">Transmembrane protein</fullName>
    </recommendedName>
</protein>
<feature type="compositionally biased region" description="Polar residues" evidence="1">
    <location>
        <begin position="1320"/>
        <end position="1339"/>
    </location>
</feature>
<evidence type="ECO:0008006" key="4">
    <source>
        <dbReference type="Google" id="ProtNLM"/>
    </source>
</evidence>
<feature type="compositionally biased region" description="Acidic residues" evidence="1">
    <location>
        <begin position="618"/>
        <end position="637"/>
    </location>
</feature>
<dbReference type="Proteomes" id="UP001334248">
    <property type="component" value="Unassembled WGS sequence"/>
</dbReference>
<dbReference type="RefSeq" id="XP_064725909.1">
    <property type="nucleotide sequence ID" value="XM_064878341.1"/>
</dbReference>
<feature type="compositionally biased region" description="Basic and acidic residues" evidence="1">
    <location>
        <begin position="1017"/>
        <end position="1036"/>
    </location>
</feature>
<feature type="region of interest" description="Disordered" evidence="1">
    <location>
        <begin position="1221"/>
        <end position="1242"/>
    </location>
</feature>
<evidence type="ECO:0000313" key="2">
    <source>
        <dbReference type="EMBL" id="KAK5937819.1"/>
    </source>
</evidence>